<dbReference type="PANTHER" id="PTHR38043:SF1">
    <property type="entry name" value="PROTEIN HEMX"/>
    <property type="match status" value="1"/>
</dbReference>
<evidence type="ECO:0000256" key="2">
    <source>
        <dbReference type="SAM" id="Phobius"/>
    </source>
</evidence>
<evidence type="ECO:0008006" key="5">
    <source>
        <dbReference type="Google" id="ProtNLM"/>
    </source>
</evidence>
<evidence type="ECO:0000313" key="4">
    <source>
        <dbReference type="Proteomes" id="UP000316473"/>
    </source>
</evidence>
<keyword evidence="1" id="KW-0175">Coiled coil</keyword>
<feature type="transmembrane region" description="Helical" evidence="2">
    <location>
        <begin position="12"/>
        <end position="32"/>
    </location>
</feature>
<dbReference type="KEGG" id="nst:Nstercoris_00197"/>
<gene>
    <name evidence="3" type="ORF">Nstercoris_00197</name>
</gene>
<keyword evidence="2" id="KW-1133">Transmembrane helix</keyword>
<organism evidence="3 4">
    <name type="scientific">Nitrosomonas stercoris</name>
    <dbReference type="NCBI Taxonomy" id="1444684"/>
    <lineage>
        <taxon>Bacteria</taxon>
        <taxon>Pseudomonadati</taxon>
        <taxon>Pseudomonadota</taxon>
        <taxon>Betaproteobacteria</taxon>
        <taxon>Nitrosomonadales</taxon>
        <taxon>Nitrosomonadaceae</taxon>
        <taxon>Nitrosomonas</taxon>
    </lineage>
</organism>
<accession>A0A4Y1YJT0</accession>
<evidence type="ECO:0000256" key="1">
    <source>
        <dbReference type="SAM" id="Coils"/>
    </source>
</evidence>
<dbReference type="PANTHER" id="PTHR38043">
    <property type="entry name" value="PROTEIN HEMX"/>
    <property type="match status" value="1"/>
</dbReference>
<name>A0A4Y1YJT0_9PROT</name>
<dbReference type="EMBL" id="AP019755">
    <property type="protein sequence ID" value="BBL33969.1"/>
    <property type="molecule type" value="Genomic_DNA"/>
</dbReference>
<sequence>MQHYAHTSASRSVYRLVFWCVILSAIAAVMVWKWTEKQSNVVDPEQSLAPYLANAGISDSHLRKKLAALQFERVEIARRLTNLEKKLQVEADKLSGLDNNSLRLSNIEGLIVTADRYLQTKSDSYSALDLLKYSQALLLSSNTTADFSELNEALAEYIELLDASVRNQADVLSLNRRIADMSAQIDVLPMKTADSLWIIELPKEEEISERHHSIWHRYFLEVKQDIQQLVKIEKMDNAQIPLLSSTQIHFLKTNIKLQLMQARLALLERDKNNFYSAVKTVENLLQWYFDPEDLAVKRILADLKRCFSVKIESKLPDLKEVLKIVYHHQLMLEGGGK</sequence>
<keyword evidence="4" id="KW-1185">Reference proteome</keyword>
<keyword evidence="2" id="KW-0472">Membrane</keyword>
<proteinExistence type="predicted"/>
<dbReference type="Proteomes" id="UP000316473">
    <property type="component" value="Chromosome"/>
</dbReference>
<feature type="coiled-coil region" evidence="1">
    <location>
        <begin position="66"/>
        <end position="100"/>
    </location>
</feature>
<dbReference type="InterPro" id="IPR007470">
    <property type="entry name" value="HemX"/>
</dbReference>
<reference evidence="3 4" key="1">
    <citation type="submission" date="2019-06" db="EMBL/GenBank/DDBJ databases">
        <title>Nitrosomonas stercoris KYUHI-S whole genome shotgun sequence.</title>
        <authorList>
            <person name="Nakagawa T."/>
            <person name="Tsuchiya Y."/>
            <person name="Takahashi R."/>
        </authorList>
    </citation>
    <scope>NUCLEOTIDE SEQUENCE [LARGE SCALE GENOMIC DNA]</scope>
    <source>
        <strain evidence="3 4">KYUHI-S</strain>
    </source>
</reference>
<dbReference type="AlphaFoldDB" id="A0A4Y1YJT0"/>
<keyword evidence="2" id="KW-0812">Transmembrane</keyword>
<dbReference type="Pfam" id="PF04375">
    <property type="entry name" value="HemX"/>
    <property type="match status" value="1"/>
</dbReference>
<evidence type="ECO:0000313" key="3">
    <source>
        <dbReference type="EMBL" id="BBL33969.1"/>
    </source>
</evidence>
<protein>
    <recommendedName>
        <fullName evidence="5">Protein HemX</fullName>
    </recommendedName>
</protein>